<reference evidence="1 2" key="1">
    <citation type="submission" date="2019-08" db="EMBL/GenBank/DDBJ databases">
        <title>Bradymonadales sp. TMQ4.</title>
        <authorList>
            <person name="Liang Q."/>
        </authorList>
    </citation>
    <scope>NUCLEOTIDE SEQUENCE [LARGE SCALE GENOMIC DNA]</scope>
    <source>
        <strain evidence="1 2">TMQ4</strain>
    </source>
</reference>
<evidence type="ECO:0000313" key="2">
    <source>
        <dbReference type="Proteomes" id="UP000321412"/>
    </source>
</evidence>
<dbReference type="InterPro" id="IPR019639">
    <property type="entry name" value="DUF2505"/>
</dbReference>
<keyword evidence="2" id="KW-1185">Reference proteome</keyword>
<protein>
    <submittedName>
        <fullName evidence="1">DUF2505 family protein</fullName>
    </submittedName>
</protein>
<gene>
    <name evidence="1" type="ORF">FRC98_04530</name>
</gene>
<organism evidence="1 2">
    <name type="scientific">Lujinxingia vulgaris</name>
    <dbReference type="NCBI Taxonomy" id="2600176"/>
    <lineage>
        <taxon>Bacteria</taxon>
        <taxon>Deltaproteobacteria</taxon>
        <taxon>Bradymonadales</taxon>
        <taxon>Lujinxingiaceae</taxon>
        <taxon>Lujinxingia</taxon>
    </lineage>
</organism>
<name>A0A5C6X8G6_9DELT</name>
<sequence length="177" mass="20225">METPMNVEHRATIAADPDAIFAFIQSPEYHRALVPHLRLVEAIEPLSEEVADDGTLSRVARYTARAELPRFLKRFEDKAPEFVYWEERSRLNPTTRELRYEIVPEMPENWRSYYSNEGTLRVEADAAGNASVVMQNLEFNVSVPGLSLFIGKALRTEITNIFEAQAAVLREHFGEKA</sequence>
<accession>A0A5C6X8G6</accession>
<dbReference type="InterPro" id="IPR023393">
    <property type="entry name" value="START-like_dom_sf"/>
</dbReference>
<proteinExistence type="predicted"/>
<dbReference type="EMBL" id="VOSM01000002">
    <property type="protein sequence ID" value="TXD38171.1"/>
    <property type="molecule type" value="Genomic_DNA"/>
</dbReference>
<dbReference type="OrthoDB" id="5508104at2"/>
<dbReference type="Gene3D" id="3.30.530.20">
    <property type="match status" value="1"/>
</dbReference>
<evidence type="ECO:0000313" key="1">
    <source>
        <dbReference type="EMBL" id="TXD38171.1"/>
    </source>
</evidence>
<dbReference type="Pfam" id="PF10698">
    <property type="entry name" value="DUF2505"/>
    <property type="match status" value="1"/>
</dbReference>
<dbReference type="AlphaFoldDB" id="A0A5C6X8G6"/>
<dbReference type="SUPFAM" id="SSF55961">
    <property type="entry name" value="Bet v1-like"/>
    <property type="match status" value="1"/>
</dbReference>
<comment type="caution">
    <text evidence="1">The sequence shown here is derived from an EMBL/GenBank/DDBJ whole genome shotgun (WGS) entry which is preliminary data.</text>
</comment>
<dbReference type="Proteomes" id="UP000321412">
    <property type="component" value="Unassembled WGS sequence"/>
</dbReference>